<proteinExistence type="predicted"/>
<sequence length="921" mass="104097">MRKRDRLRAFLAPTATGTRSVSPRSGSPLPRPPSSSATNSIASNAATPVQTVTQNPALEKAVVLQLQKLPEAGRVAFEQEIKTLDEQALLSKVRAYDAEHKNESSFRPHFEHLTKALDLLNRLMGGVAIGIQADPAISAPVVGAVRVAIDLGLHFTKFFPRLTDMVCEFEDYLGPLAEHSRAANVELVESAVVSVYTNILDFSWKARCVFVDANGKRRRWTSFRAFMRQHWDTFEAEFVSIKEEMQHHLHVLQHTVQATHFNAFRSTEQRKERSAFLTWMSDIDFEEVHQSIYAKKHTGTADWLIQEPKFQQWMQSAHSSLLWCNGKPGIGKSVLSSNVLEHITAEAGLRKDTAICFAYYDYRDTRLANVTRIIATLIKQLCQRKHNIPNHLLQIMRDARSPSSVGSLECFLLLAESFSEVFVVFDALDECPEQQRQDILGFITEVVTMLAPCRIKVFATSRRETDITEAFSRNHVPTVQILAENVAADIETFARSKVEELQAGKHGKVLYVTEDRLKERIIQTLAQKAEGMFLWVNLQLDSLCEASKVRKDQVVETALESLPHNLPDTYVRILDRIEQQHSSMRDLALNCLAWTIYARRPLSTRELQHALAINPQCTVQQDLQIHSSQVILDACGNLLEEAKGAIRPIHYTVQEFFTSSVQGMPQHPMRMQLLDSTSVHRRLSLACLAYIRLMAFNKPARDHWNLYEQLRKNDLAGYACQNFDYHTSNCEGTPVDVMNQLETILRQGSAYLAAILQIKILRDGHDYFDIMQRFNDMKFLVTPSTVVYSTSLYNIPTIRQRWVDQTPPTYALHLAASAGLTSAVIRLLEGGYDVDERVGSDSTSLYYACLNGDLDIVQLLLDKHAQVNVRGGYYGNALQAASYGGHEQISRCCSTTRQTSTRRVDTTATHCRQLQLEATGR</sequence>
<name>A0ACB6RR27_9PLEO</name>
<dbReference type="Proteomes" id="UP000799754">
    <property type="component" value="Unassembled WGS sequence"/>
</dbReference>
<comment type="caution">
    <text evidence="1">The sequence shown here is derived from an EMBL/GenBank/DDBJ whole genome shotgun (WGS) entry which is preliminary data.</text>
</comment>
<gene>
    <name evidence="1" type="ORF">BU25DRAFT_177106</name>
</gene>
<dbReference type="EMBL" id="MU006736">
    <property type="protein sequence ID" value="KAF2623588.1"/>
    <property type="molecule type" value="Genomic_DNA"/>
</dbReference>
<evidence type="ECO:0000313" key="1">
    <source>
        <dbReference type="EMBL" id="KAF2623588.1"/>
    </source>
</evidence>
<accession>A0ACB6RR27</accession>
<organism evidence="1 2">
    <name type="scientific">Macroventuria anomochaeta</name>
    <dbReference type="NCBI Taxonomy" id="301207"/>
    <lineage>
        <taxon>Eukaryota</taxon>
        <taxon>Fungi</taxon>
        <taxon>Dikarya</taxon>
        <taxon>Ascomycota</taxon>
        <taxon>Pezizomycotina</taxon>
        <taxon>Dothideomycetes</taxon>
        <taxon>Pleosporomycetidae</taxon>
        <taxon>Pleosporales</taxon>
        <taxon>Pleosporineae</taxon>
        <taxon>Didymellaceae</taxon>
        <taxon>Macroventuria</taxon>
    </lineage>
</organism>
<evidence type="ECO:0000313" key="2">
    <source>
        <dbReference type="Proteomes" id="UP000799754"/>
    </source>
</evidence>
<protein>
    <submittedName>
        <fullName evidence="1">Uncharacterized protein</fullName>
    </submittedName>
</protein>
<reference evidence="1" key="1">
    <citation type="journal article" date="2020" name="Stud. Mycol.">
        <title>101 Dothideomycetes genomes: a test case for predicting lifestyles and emergence of pathogens.</title>
        <authorList>
            <person name="Haridas S."/>
            <person name="Albert R."/>
            <person name="Binder M."/>
            <person name="Bloem J."/>
            <person name="Labutti K."/>
            <person name="Salamov A."/>
            <person name="Andreopoulos B."/>
            <person name="Baker S."/>
            <person name="Barry K."/>
            <person name="Bills G."/>
            <person name="Bluhm B."/>
            <person name="Cannon C."/>
            <person name="Castanera R."/>
            <person name="Culley D."/>
            <person name="Daum C."/>
            <person name="Ezra D."/>
            <person name="Gonzalez J."/>
            <person name="Henrissat B."/>
            <person name="Kuo A."/>
            <person name="Liang C."/>
            <person name="Lipzen A."/>
            <person name="Lutzoni F."/>
            <person name="Magnuson J."/>
            <person name="Mondo S."/>
            <person name="Nolan M."/>
            <person name="Ohm R."/>
            <person name="Pangilinan J."/>
            <person name="Park H.-J."/>
            <person name="Ramirez L."/>
            <person name="Alfaro M."/>
            <person name="Sun H."/>
            <person name="Tritt A."/>
            <person name="Yoshinaga Y."/>
            <person name="Zwiers L.-H."/>
            <person name="Turgeon B."/>
            <person name="Goodwin S."/>
            <person name="Spatafora J."/>
            <person name="Crous P."/>
            <person name="Grigoriev I."/>
        </authorList>
    </citation>
    <scope>NUCLEOTIDE SEQUENCE</scope>
    <source>
        <strain evidence="1">CBS 525.71</strain>
    </source>
</reference>
<keyword evidence="2" id="KW-1185">Reference proteome</keyword>